<dbReference type="GO" id="GO:0005829">
    <property type="term" value="C:cytosol"/>
    <property type="evidence" value="ECO:0007669"/>
    <property type="project" value="TreeGrafter"/>
</dbReference>
<accession>A0A0N7MZ23</accession>
<accession>A0A0P1LWG8</accession>
<dbReference type="Gene3D" id="3.10.129.10">
    <property type="entry name" value="Hotdog Thioesterase"/>
    <property type="match status" value="1"/>
</dbReference>
<protein>
    <submittedName>
        <fullName evidence="6">Acyl-CoA hydrolase</fullName>
    </submittedName>
</protein>
<dbReference type="AlphaFoldDB" id="A0A0P1LWG8"/>
<reference evidence="6 7" key="2">
    <citation type="submission" date="2015-11" db="EMBL/GenBank/DDBJ databases">
        <authorList>
            <person name="Zhang Y."/>
            <person name="Guo Z."/>
        </authorList>
    </citation>
    <scope>NUCLEOTIDE SEQUENCE [LARGE SCALE GENOMIC DNA]</scope>
    <source>
        <strain evidence="6">JGI-4</strain>
    </source>
</reference>
<evidence type="ECO:0000259" key="4">
    <source>
        <dbReference type="PROSITE" id="PS51770"/>
    </source>
</evidence>
<accession>A0A0P1L7H0</accession>
<accession>A0A0P1LJJ5</accession>
<dbReference type="EMBL" id="FAOP01000006">
    <property type="protein sequence ID" value="CUU06744.1"/>
    <property type="molecule type" value="Genomic_DNA"/>
</dbReference>
<evidence type="ECO:0000313" key="8">
    <source>
        <dbReference type="Proteomes" id="UP000182200"/>
    </source>
</evidence>
<accession>A0A0P1MAP2</accession>
<dbReference type="SUPFAM" id="SSF54637">
    <property type="entry name" value="Thioesterase/thiol ester dehydrase-isomerase"/>
    <property type="match status" value="1"/>
</dbReference>
<name>A0A0P1LWG8_9BACT</name>
<evidence type="ECO:0000256" key="2">
    <source>
        <dbReference type="ARBA" id="ARBA00022801"/>
    </source>
</evidence>
<evidence type="ECO:0000256" key="1">
    <source>
        <dbReference type="ARBA" id="ARBA00010458"/>
    </source>
</evidence>
<dbReference type="Pfam" id="PF03061">
    <property type="entry name" value="4HBT"/>
    <property type="match status" value="1"/>
</dbReference>
<gene>
    <name evidence="6" type="ORF">JGI4_01599</name>
    <name evidence="5" type="ORF">JGI8_02182</name>
</gene>
<dbReference type="PANTHER" id="PTHR11049:SF16">
    <property type="entry name" value="PROTEIN VDLD"/>
    <property type="match status" value="1"/>
</dbReference>
<accession>A0A0P1MJH9</accession>
<dbReference type="GO" id="GO:0052816">
    <property type="term" value="F:long-chain fatty acyl-CoA hydrolase activity"/>
    <property type="evidence" value="ECO:0007669"/>
    <property type="project" value="TreeGrafter"/>
</dbReference>
<keyword evidence="8" id="KW-1185">Reference proteome</keyword>
<evidence type="ECO:0000256" key="3">
    <source>
        <dbReference type="PROSITE-ProRule" id="PRU01106"/>
    </source>
</evidence>
<dbReference type="InterPro" id="IPR006683">
    <property type="entry name" value="Thioestr_dom"/>
</dbReference>
<evidence type="ECO:0000313" key="6">
    <source>
        <dbReference type="EMBL" id="CUU06744.1"/>
    </source>
</evidence>
<dbReference type="InterPro" id="IPR033120">
    <property type="entry name" value="HOTDOG_ACOT"/>
</dbReference>
<sequence>MRQSHGFKQSCEQEDKMSEVKYVKDSQVEMTELILPSDANPLGFLLGGRLMHWIDICAAMAAMKHAGKVVVTASVDELNFLCPIKIGEVVILKASVNRVFRTSMEVGVKVFAMNPLTGEVRHANSAYLTFVAIDENGKPVPVPPIVPETEDEKRRYEEALFRRQQRLRHKEELKNARKQGPKNL</sequence>
<evidence type="ECO:0000313" key="5">
    <source>
        <dbReference type="EMBL" id="CUS95526.1"/>
    </source>
</evidence>
<accession>A0A0P1P7L4</accession>
<keyword evidence="2 3" id="KW-0378">Hydrolase</keyword>
<dbReference type="GO" id="GO:0006637">
    <property type="term" value="P:acyl-CoA metabolic process"/>
    <property type="evidence" value="ECO:0007669"/>
    <property type="project" value="TreeGrafter"/>
</dbReference>
<organism evidence="6 7">
    <name type="scientific">Candidatus Kryptonium thompsonii</name>
    <dbReference type="NCBI Taxonomy" id="1633631"/>
    <lineage>
        <taxon>Bacteria</taxon>
        <taxon>Pseudomonadati</taxon>
        <taxon>Candidatus Kryptoniota</taxon>
        <taxon>Candidatus Kryptonium</taxon>
    </lineage>
</organism>
<proteinExistence type="inferred from homology"/>
<accession>A0A0P1P4H3</accession>
<dbReference type="EMBL" id="CZVI01000080">
    <property type="protein sequence ID" value="CUS95526.1"/>
    <property type="molecule type" value="Genomic_DNA"/>
</dbReference>
<feature type="domain" description="HotDog ACOT-type" evidence="4">
    <location>
        <begin position="24"/>
        <end position="136"/>
    </location>
</feature>
<dbReference type="InterPro" id="IPR029069">
    <property type="entry name" value="HotDog_dom_sf"/>
</dbReference>
<dbReference type="STRING" id="1633631.GCA_001442925_01594"/>
<dbReference type="InterPro" id="IPR040170">
    <property type="entry name" value="Cytosol_ACT"/>
</dbReference>
<accession>A0A0S4N7E9</accession>
<dbReference type="Proteomes" id="UP000182200">
    <property type="component" value="Unassembled WGS sequence"/>
</dbReference>
<dbReference type="CDD" id="cd03442">
    <property type="entry name" value="BFIT_BACH"/>
    <property type="match status" value="1"/>
</dbReference>
<dbReference type="Proteomes" id="UP000182011">
    <property type="component" value="Unassembled WGS sequence"/>
</dbReference>
<dbReference type="PANTHER" id="PTHR11049">
    <property type="entry name" value="ACYL COENZYME A THIOESTER HYDROLASE"/>
    <property type="match status" value="1"/>
</dbReference>
<comment type="similarity">
    <text evidence="1">Belongs to the acyl coenzyme A hydrolase family.</text>
</comment>
<dbReference type="PROSITE" id="PS51770">
    <property type="entry name" value="HOTDOG_ACOT"/>
    <property type="match status" value="1"/>
</dbReference>
<evidence type="ECO:0000313" key="7">
    <source>
        <dbReference type="Proteomes" id="UP000182011"/>
    </source>
</evidence>
<reference evidence="5 8" key="1">
    <citation type="submission" date="2015-11" db="EMBL/GenBank/DDBJ databases">
        <authorList>
            <person name="Varghese N."/>
        </authorList>
    </citation>
    <scope>NUCLEOTIDE SEQUENCE [LARGE SCALE GENOMIC DNA]</scope>
    <source>
        <strain evidence="5 8">JGI-8</strain>
    </source>
</reference>